<dbReference type="InterPro" id="IPR051781">
    <property type="entry name" value="Metallo-dep_Hydrolase"/>
</dbReference>
<dbReference type="GO" id="GO:0016810">
    <property type="term" value="F:hydrolase activity, acting on carbon-nitrogen (but not peptide) bonds"/>
    <property type="evidence" value="ECO:0007669"/>
    <property type="project" value="InterPro"/>
</dbReference>
<gene>
    <name evidence="3" type="ORF">ESZ00_00185</name>
</gene>
<dbReference type="SUPFAM" id="SSF51338">
    <property type="entry name" value="Composite domain of metallo-dependent hydrolases"/>
    <property type="match status" value="1"/>
</dbReference>
<dbReference type="Gene3D" id="2.30.40.10">
    <property type="entry name" value="Urease, subunit C, domain 1"/>
    <property type="match status" value="1"/>
</dbReference>
<accession>A0A4V1NVM3</accession>
<dbReference type="SUPFAM" id="SSF51556">
    <property type="entry name" value="Metallo-dependent hydrolases"/>
    <property type="match status" value="1"/>
</dbReference>
<sequence length="449" mass="48613">MRNRLSVIATVTISTAFSFGHLYAQSAPVVDLATPAPAVAITHGKLLTITHGTIDDGTIILTDGKIAAVGPFASVQIPSNAQVIDARGMTVYPGLIDAETNLGLSEIEADEASNDLVETSDEIFPNMHVYDAFHAETEHIPITRLNGITNAIVAPASEDSMPGQDIFIQLAGRDRDQMILGKDVALPVNFSGDQRRRGKFPSTRMGLAEQLRQTLIDAQEYAASKSDYEAKLAKWEKGDKKDPKPTEPKIDMKSEALLPYLRGEKPVVLGADQGYEVEVAMQLAQQFHLKVVLNHLTHTQDVIDKVASYKVPVIVGPIYDFPDANERYDAVYSLPAELYKRGVKIAFSSSGAGGGPSGGFDRNLPYAAGYAVAYGLPYDEALKAITINPAEMFGVADKLGSLDVGKTANVVIANGDPLDVRTDVKQVYIEGHAIPMVSRQTRLRDEYTK</sequence>
<name>A0A4V1NVM3_9BACT</name>
<reference evidence="3 4" key="1">
    <citation type="journal article" date="2016" name="Int. J. Syst. Evol. Microbiol.">
        <title>Acidipila dinghuensis sp. nov., an acidobacterium isolated from forest soil.</title>
        <authorList>
            <person name="Jiang Y.W."/>
            <person name="Wang J."/>
            <person name="Chen M.H."/>
            <person name="Lv Y.Y."/>
            <person name="Qiu L.H."/>
        </authorList>
    </citation>
    <scope>NUCLEOTIDE SEQUENCE [LARGE SCALE GENOMIC DNA]</scope>
    <source>
        <strain evidence="3 4">DHOF10</strain>
    </source>
</reference>
<evidence type="ECO:0000313" key="4">
    <source>
        <dbReference type="Proteomes" id="UP000290253"/>
    </source>
</evidence>
<evidence type="ECO:0000256" key="1">
    <source>
        <dbReference type="SAM" id="SignalP"/>
    </source>
</evidence>
<dbReference type="InterPro" id="IPR006680">
    <property type="entry name" value="Amidohydro-rel"/>
</dbReference>
<protein>
    <submittedName>
        <fullName evidence="3">Amidohydrolase</fullName>
    </submittedName>
</protein>
<comment type="caution">
    <text evidence="3">The sequence shown here is derived from an EMBL/GenBank/DDBJ whole genome shotgun (WGS) entry which is preliminary data.</text>
</comment>
<keyword evidence="3" id="KW-0378">Hydrolase</keyword>
<dbReference type="Gene3D" id="3.20.20.140">
    <property type="entry name" value="Metal-dependent hydrolases"/>
    <property type="match status" value="1"/>
</dbReference>
<dbReference type="OrthoDB" id="9802793at2"/>
<feature type="signal peptide" evidence="1">
    <location>
        <begin position="1"/>
        <end position="24"/>
    </location>
</feature>
<dbReference type="InterPro" id="IPR032466">
    <property type="entry name" value="Metal_Hydrolase"/>
</dbReference>
<dbReference type="Proteomes" id="UP000290253">
    <property type="component" value="Unassembled WGS sequence"/>
</dbReference>
<keyword evidence="1" id="KW-0732">Signal</keyword>
<keyword evidence="4" id="KW-1185">Reference proteome</keyword>
<dbReference type="PANTHER" id="PTHR43135">
    <property type="entry name" value="ALPHA-D-RIBOSE 1-METHYLPHOSPHONATE 5-TRIPHOSPHATE DIPHOSPHATASE"/>
    <property type="match status" value="1"/>
</dbReference>
<proteinExistence type="predicted"/>
<dbReference type="EMBL" id="SDMK01000001">
    <property type="protein sequence ID" value="RXS96422.1"/>
    <property type="molecule type" value="Genomic_DNA"/>
</dbReference>
<dbReference type="AlphaFoldDB" id="A0A4V1NVM3"/>
<evidence type="ECO:0000259" key="2">
    <source>
        <dbReference type="Pfam" id="PF01979"/>
    </source>
</evidence>
<feature type="domain" description="Amidohydrolase-related" evidence="2">
    <location>
        <begin position="272"/>
        <end position="431"/>
    </location>
</feature>
<dbReference type="PANTHER" id="PTHR43135:SF3">
    <property type="entry name" value="ALPHA-D-RIBOSE 1-METHYLPHOSPHONATE 5-TRIPHOSPHATE DIPHOSPHATASE"/>
    <property type="match status" value="1"/>
</dbReference>
<dbReference type="Pfam" id="PF01979">
    <property type="entry name" value="Amidohydro_1"/>
    <property type="match status" value="1"/>
</dbReference>
<evidence type="ECO:0000313" key="3">
    <source>
        <dbReference type="EMBL" id="RXS96422.1"/>
    </source>
</evidence>
<feature type="chain" id="PRO_5020934219" evidence="1">
    <location>
        <begin position="25"/>
        <end position="449"/>
    </location>
</feature>
<organism evidence="3 4">
    <name type="scientific">Silvibacterium dinghuense</name>
    <dbReference type="NCBI Taxonomy" id="1560006"/>
    <lineage>
        <taxon>Bacteria</taxon>
        <taxon>Pseudomonadati</taxon>
        <taxon>Acidobacteriota</taxon>
        <taxon>Terriglobia</taxon>
        <taxon>Terriglobales</taxon>
        <taxon>Acidobacteriaceae</taxon>
        <taxon>Silvibacterium</taxon>
    </lineage>
</organism>
<dbReference type="RefSeq" id="WP_129206171.1">
    <property type="nucleotide sequence ID" value="NZ_BMGU01000001.1"/>
</dbReference>
<dbReference type="InterPro" id="IPR011059">
    <property type="entry name" value="Metal-dep_hydrolase_composite"/>
</dbReference>